<accession>A0A7I7XEK1</accession>
<gene>
    <name evidence="1" type="ORF">MMAD_19060</name>
</gene>
<evidence type="ECO:0008006" key="3">
    <source>
        <dbReference type="Google" id="ProtNLM"/>
    </source>
</evidence>
<dbReference type="AlphaFoldDB" id="A0A7I7XEK1"/>
<protein>
    <recommendedName>
        <fullName evidence="3">IrrE N-terminal-like domain-containing protein</fullName>
    </recommendedName>
</protein>
<evidence type="ECO:0000313" key="2">
    <source>
        <dbReference type="Proteomes" id="UP000466517"/>
    </source>
</evidence>
<dbReference type="Proteomes" id="UP000466517">
    <property type="component" value="Chromosome"/>
</dbReference>
<organism evidence="1 2">
    <name type="scientific">Mycolicibacterium madagascariense</name>
    <dbReference type="NCBI Taxonomy" id="212765"/>
    <lineage>
        <taxon>Bacteria</taxon>
        <taxon>Bacillati</taxon>
        <taxon>Actinomycetota</taxon>
        <taxon>Actinomycetes</taxon>
        <taxon>Mycobacteriales</taxon>
        <taxon>Mycobacteriaceae</taxon>
        <taxon>Mycolicibacterium</taxon>
    </lineage>
</organism>
<reference evidence="1 2" key="1">
    <citation type="journal article" date="2019" name="Emerg. Microbes Infect.">
        <title>Comprehensive subspecies identification of 175 nontuberculous mycobacteria species based on 7547 genomic profiles.</title>
        <authorList>
            <person name="Matsumoto Y."/>
            <person name="Kinjo T."/>
            <person name="Motooka D."/>
            <person name="Nabeya D."/>
            <person name="Jung N."/>
            <person name="Uechi K."/>
            <person name="Horii T."/>
            <person name="Iida T."/>
            <person name="Fujita J."/>
            <person name="Nakamura S."/>
        </authorList>
    </citation>
    <scope>NUCLEOTIDE SEQUENCE [LARGE SCALE GENOMIC DNA]</scope>
    <source>
        <strain evidence="1 2">JCM 13574</strain>
    </source>
</reference>
<dbReference type="RefSeq" id="WP_163735714.1">
    <property type="nucleotide sequence ID" value="NZ_AP022610.1"/>
</dbReference>
<sequence length="146" mass="16951">MGKGPWHPWRVLRDHYGDVVVSCRYGLPDRIMGLQLDDRIWLSRILTQAERRCTLTHELVHRERGPVPLDPIAAAREERVVEEISARRLITVDALVDGLRWTRQPRELAERLWVDEPTLDVRLSTLGDIEAAEVSELLRDDCLWTP</sequence>
<name>A0A7I7XEK1_9MYCO</name>
<evidence type="ECO:0000313" key="1">
    <source>
        <dbReference type="EMBL" id="BBZ27611.1"/>
    </source>
</evidence>
<proteinExistence type="predicted"/>
<dbReference type="EMBL" id="AP022610">
    <property type="protein sequence ID" value="BBZ27611.1"/>
    <property type="molecule type" value="Genomic_DNA"/>
</dbReference>
<dbReference type="KEGG" id="mmag:MMAD_19060"/>
<keyword evidence="2" id="KW-1185">Reference proteome</keyword>